<name>A0A0M2H5L1_MICTR</name>
<organism evidence="1 2">
    <name type="scientific">Microbacterium trichothecenolyticum</name>
    <name type="common">Aureobacterium trichothecenolyticum</name>
    <dbReference type="NCBI Taxonomy" id="69370"/>
    <lineage>
        <taxon>Bacteria</taxon>
        <taxon>Bacillati</taxon>
        <taxon>Actinomycetota</taxon>
        <taxon>Actinomycetes</taxon>
        <taxon>Micrococcales</taxon>
        <taxon>Microbacteriaceae</taxon>
        <taxon>Microbacterium</taxon>
    </lineage>
</organism>
<evidence type="ECO:0000313" key="1">
    <source>
        <dbReference type="EMBL" id="KJL41621.1"/>
    </source>
</evidence>
<dbReference type="InterPro" id="IPR009784">
    <property type="entry name" value="DUF1349"/>
</dbReference>
<dbReference type="Gene3D" id="2.60.120.200">
    <property type="match status" value="1"/>
</dbReference>
<protein>
    <recommendedName>
        <fullName evidence="3">DUF1349 domain-containing protein</fullName>
    </recommendedName>
</protein>
<comment type="caution">
    <text evidence="1">The sequence shown here is derived from an EMBL/GenBank/DDBJ whole genome shotgun (WGS) entry which is preliminary data.</text>
</comment>
<dbReference type="Pfam" id="PF07081">
    <property type="entry name" value="DUF1349"/>
    <property type="match status" value="1"/>
</dbReference>
<dbReference type="PATRIC" id="fig|69370.6.peg.2897"/>
<dbReference type="SUPFAM" id="SSF49899">
    <property type="entry name" value="Concanavalin A-like lectins/glucanases"/>
    <property type="match status" value="1"/>
</dbReference>
<dbReference type="InterPro" id="IPR013320">
    <property type="entry name" value="ConA-like_dom_sf"/>
</dbReference>
<dbReference type="OrthoDB" id="9808724at2"/>
<evidence type="ECO:0008006" key="3">
    <source>
        <dbReference type="Google" id="ProtNLM"/>
    </source>
</evidence>
<proteinExistence type="predicted"/>
<dbReference type="PANTHER" id="PTHR35332:SF2">
    <property type="entry name" value="REGULATION OF ENOLASE PROTEIN 1"/>
    <property type="match status" value="1"/>
</dbReference>
<evidence type="ECO:0000313" key="2">
    <source>
        <dbReference type="Proteomes" id="UP000034098"/>
    </source>
</evidence>
<dbReference type="AlphaFoldDB" id="A0A0M2H5L1"/>
<keyword evidence="2" id="KW-1185">Reference proteome</keyword>
<dbReference type="RefSeq" id="WP_045300455.1">
    <property type="nucleotide sequence ID" value="NZ_JYJA01000037.1"/>
</dbReference>
<sequence length="205" mass="22093">MSSTFRIEGLPELEWTHSASTARYDEQARALELTSAAGVDWTNDATGAPPQHEASSLSFVAPASPFTLQARVEVVGERTTFDAGALTIWRDSDHWAKLCFEFSPQGEAMVVSVVTRGLSDDVNSAVVTDRAVWLRIAFLGGDAWAFHASQDGVRWDFVRLFSLVDGAAPVRVGFMVQAPLGDACTAVFGQIGLRATLVSDLRDGS</sequence>
<dbReference type="Proteomes" id="UP000034098">
    <property type="component" value="Unassembled WGS sequence"/>
</dbReference>
<accession>A0A0M2H5L1</accession>
<dbReference type="EMBL" id="JYJA01000037">
    <property type="protein sequence ID" value="KJL41621.1"/>
    <property type="molecule type" value="Genomic_DNA"/>
</dbReference>
<reference evidence="1 2" key="1">
    <citation type="submission" date="2015-02" db="EMBL/GenBank/DDBJ databases">
        <title>Draft genome sequences of ten Microbacterium spp. with emphasis on heavy metal contaminated environments.</title>
        <authorList>
            <person name="Corretto E."/>
        </authorList>
    </citation>
    <scope>NUCLEOTIDE SEQUENCE [LARGE SCALE GENOMIC DNA]</scope>
    <source>
        <strain evidence="1 2">DSM 8608</strain>
    </source>
</reference>
<gene>
    <name evidence="1" type="ORF">RS82_02851</name>
</gene>
<dbReference type="PANTHER" id="PTHR35332">
    <property type="entry name" value="REGULATION OF ENOLASE PROTEIN 1"/>
    <property type="match status" value="1"/>
</dbReference>